<evidence type="ECO:0000313" key="4">
    <source>
        <dbReference type="EMBL" id="GMI31284.1"/>
    </source>
</evidence>
<organism evidence="4 5">
    <name type="scientific">Triparma columacea</name>
    <dbReference type="NCBI Taxonomy" id="722753"/>
    <lineage>
        <taxon>Eukaryota</taxon>
        <taxon>Sar</taxon>
        <taxon>Stramenopiles</taxon>
        <taxon>Ochrophyta</taxon>
        <taxon>Bolidophyceae</taxon>
        <taxon>Parmales</taxon>
        <taxon>Triparmaceae</taxon>
        <taxon>Triparma</taxon>
    </lineage>
</organism>
<keyword evidence="5" id="KW-1185">Reference proteome</keyword>
<dbReference type="PROSITE" id="PS50903">
    <property type="entry name" value="RUBREDOXIN_LIKE"/>
    <property type="match status" value="1"/>
</dbReference>
<dbReference type="Proteomes" id="UP001165065">
    <property type="component" value="Unassembled WGS sequence"/>
</dbReference>
<dbReference type="EMBL" id="BRYA01000739">
    <property type="protein sequence ID" value="GMI31284.1"/>
    <property type="molecule type" value="Genomic_DNA"/>
</dbReference>
<dbReference type="GO" id="GO:0005506">
    <property type="term" value="F:iron ion binding"/>
    <property type="evidence" value="ECO:0007669"/>
    <property type="project" value="InterPro"/>
</dbReference>
<gene>
    <name evidence="4" type="ORF">TrCOL_g8468</name>
</gene>
<comment type="caution">
    <text evidence="4">The sequence shown here is derived from an EMBL/GenBank/DDBJ whole genome shotgun (WGS) entry which is preliminary data.</text>
</comment>
<feature type="transmembrane region" description="Helical" evidence="2">
    <location>
        <begin position="30"/>
        <end position="51"/>
    </location>
</feature>
<sequence length="217" mass="22966">MKGSMKIPLPESMDEDNIAKSSSTLAFLGFGVRTSKILFVLFGAGLVYNLLTKKNATEKDAPNWSHVVTSKEQEAELHAFSCNNCGYTIFPARGREGKFFPDNFRCPTCKAPKESFIDIRDEVIEEVGEDEDYEYEDMDDYVGGDEALEKAAGDGGVTAAAVASPAAAVASPAAAVAAPAAPTPPPTPLAENEPASSPPSPPKKGDGDDLDVLGMDF</sequence>
<dbReference type="SUPFAM" id="SSF57802">
    <property type="entry name" value="Rubredoxin-like"/>
    <property type="match status" value="1"/>
</dbReference>
<dbReference type="Gene3D" id="2.20.28.10">
    <property type="match status" value="1"/>
</dbReference>
<feature type="domain" description="Rubredoxin-like" evidence="3">
    <location>
        <begin position="77"/>
        <end position="119"/>
    </location>
</feature>
<keyword evidence="2" id="KW-0472">Membrane</keyword>
<protein>
    <recommendedName>
        <fullName evidence="3">Rubredoxin-like domain-containing protein</fullName>
    </recommendedName>
</protein>
<accession>A0A9W7G3P0</accession>
<dbReference type="AlphaFoldDB" id="A0A9W7G3P0"/>
<feature type="region of interest" description="Disordered" evidence="1">
    <location>
        <begin position="172"/>
        <end position="217"/>
    </location>
</feature>
<evidence type="ECO:0000256" key="1">
    <source>
        <dbReference type="SAM" id="MobiDB-lite"/>
    </source>
</evidence>
<proteinExistence type="predicted"/>
<evidence type="ECO:0000313" key="5">
    <source>
        <dbReference type="Proteomes" id="UP001165065"/>
    </source>
</evidence>
<evidence type="ECO:0000256" key="2">
    <source>
        <dbReference type="SAM" id="Phobius"/>
    </source>
</evidence>
<dbReference type="InterPro" id="IPR024934">
    <property type="entry name" value="Rubredoxin-like_dom"/>
</dbReference>
<reference evidence="5" key="1">
    <citation type="journal article" date="2023" name="Commun. Biol.">
        <title>Genome analysis of Parmales, the sister group of diatoms, reveals the evolutionary specialization of diatoms from phago-mixotrophs to photoautotrophs.</title>
        <authorList>
            <person name="Ban H."/>
            <person name="Sato S."/>
            <person name="Yoshikawa S."/>
            <person name="Yamada K."/>
            <person name="Nakamura Y."/>
            <person name="Ichinomiya M."/>
            <person name="Sato N."/>
            <person name="Blanc-Mathieu R."/>
            <person name="Endo H."/>
            <person name="Kuwata A."/>
            <person name="Ogata H."/>
        </authorList>
    </citation>
    <scope>NUCLEOTIDE SEQUENCE [LARGE SCALE GENOMIC DNA]</scope>
</reference>
<name>A0A9W7G3P0_9STRA</name>
<evidence type="ECO:0000259" key="3">
    <source>
        <dbReference type="PROSITE" id="PS50903"/>
    </source>
</evidence>
<keyword evidence="2" id="KW-1133">Transmembrane helix</keyword>
<keyword evidence="2" id="KW-0812">Transmembrane</keyword>
<dbReference type="OrthoDB" id="43142at2759"/>